<feature type="non-terminal residue" evidence="3">
    <location>
        <position position="1"/>
    </location>
</feature>
<dbReference type="Proteomes" id="UP000257109">
    <property type="component" value="Unassembled WGS sequence"/>
</dbReference>
<feature type="compositionally biased region" description="Low complexity" evidence="1">
    <location>
        <begin position="663"/>
        <end position="674"/>
    </location>
</feature>
<dbReference type="PANTHER" id="PTHR44329">
    <property type="entry name" value="SERINE/THREONINE-PROTEIN KINASE TNNI3K-RELATED"/>
    <property type="match status" value="1"/>
</dbReference>
<gene>
    <name evidence="3" type="primary">PHY1</name>
    <name evidence="3" type="ORF">CR513_06116</name>
</gene>
<proteinExistence type="predicted"/>
<evidence type="ECO:0000259" key="2">
    <source>
        <dbReference type="PROSITE" id="PS50011"/>
    </source>
</evidence>
<accession>A0A371I392</accession>
<feature type="domain" description="Protein kinase" evidence="2">
    <location>
        <begin position="226"/>
        <end position="511"/>
    </location>
</feature>
<reference evidence="3" key="1">
    <citation type="submission" date="2018-05" db="EMBL/GenBank/DDBJ databases">
        <title>Draft genome of Mucuna pruriens seed.</title>
        <authorList>
            <person name="Nnadi N.E."/>
            <person name="Vos R."/>
            <person name="Hasami M.H."/>
            <person name="Devisetty U.K."/>
            <person name="Aguiy J.C."/>
        </authorList>
    </citation>
    <scope>NUCLEOTIDE SEQUENCE [LARGE SCALE GENOMIC DNA]</scope>
    <source>
        <strain evidence="3">JCA_2017</strain>
    </source>
</reference>
<organism evidence="3 4">
    <name type="scientific">Mucuna pruriens</name>
    <name type="common">Velvet bean</name>
    <name type="synonym">Dolichos pruriens</name>
    <dbReference type="NCBI Taxonomy" id="157652"/>
    <lineage>
        <taxon>Eukaryota</taxon>
        <taxon>Viridiplantae</taxon>
        <taxon>Streptophyta</taxon>
        <taxon>Embryophyta</taxon>
        <taxon>Tracheophyta</taxon>
        <taxon>Spermatophyta</taxon>
        <taxon>Magnoliopsida</taxon>
        <taxon>eudicotyledons</taxon>
        <taxon>Gunneridae</taxon>
        <taxon>Pentapetalae</taxon>
        <taxon>rosids</taxon>
        <taxon>fabids</taxon>
        <taxon>Fabales</taxon>
        <taxon>Fabaceae</taxon>
        <taxon>Papilionoideae</taxon>
        <taxon>50 kb inversion clade</taxon>
        <taxon>NPAAA clade</taxon>
        <taxon>indigoferoid/millettioid clade</taxon>
        <taxon>Phaseoleae</taxon>
        <taxon>Mucuna</taxon>
    </lineage>
</organism>
<feature type="region of interest" description="Disordered" evidence="1">
    <location>
        <begin position="626"/>
        <end position="683"/>
    </location>
</feature>
<evidence type="ECO:0000313" key="4">
    <source>
        <dbReference type="Proteomes" id="UP000257109"/>
    </source>
</evidence>
<dbReference type="STRING" id="157652.A0A371I392"/>
<comment type="caution">
    <text evidence="3">The sequence shown here is derived from an EMBL/GenBank/DDBJ whole genome shotgun (WGS) entry which is preliminary data.</text>
</comment>
<dbReference type="Pfam" id="PF07714">
    <property type="entry name" value="PK_Tyr_Ser-Thr"/>
    <property type="match status" value="1"/>
</dbReference>
<dbReference type="FunFam" id="1.10.510.10:FF:000778">
    <property type="entry name" value="Kinase family protein"/>
    <property type="match status" value="1"/>
</dbReference>
<dbReference type="InterPro" id="IPR001245">
    <property type="entry name" value="Ser-Thr/Tyr_kinase_cat_dom"/>
</dbReference>
<dbReference type="InterPro" id="IPR011009">
    <property type="entry name" value="Kinase-like_dom_sf"/>
</dbReference>
<keyword evidence="3" id="KW-0808">Transferase</keyword>
<dbReference type="PROSITE" id="PS50011">
    <property type="entry name" value="PROTEIN_KINASE_DOM"/>
    <property type="match status" value="1"/>
</dbReference>
<keyword evidence="4" id="KW-1185">Reference proteome</keyword>
<keyword evidence="3" id="KW-0418">Kinase</keyword>
<dbReference type="EMBL" id="QJKJ01001037">
    <property type="protein sequence ID" value="RDY09508.1"/>
    <property type="molecule type" value="Genomic_DNA"/>
</dbReference>
<dbReference type="PANTHER" id="PTHR44329:SF260">
    <property type="entry name" value="PROTEIN KINASE DOMAIN-CONTAINING PROTEIN"/>
    <property type="match status" value="1"/>
</dbReference>
<evidence type="ECO:0000256" key="1">
    <source>
        <dbReference type="SAM" id="MobiDB-lite"/>
    </source>
</evidence>
<dbReference type="InterPro" id="IPR051681">
    <property type="entry name" value="Ser/Thr_Kinases-Pseudokinases"/>
</dbReference>
<dbReference type="AlphaFoldDB" id="A0A371I392"/>
<dbReference type="InterPro" id="IPR000719">
    <property type="entry name" value="Prot_kinase_dom"/>
</dbReference>
<evidence type="ECO:0000313" key="3">
    <source>
        <dbReference type="EMBL" id="RDY09508.1"/>
    </source>
</evidence>
<dbReference type="GO" id="GO:0004674">
    <property type="term" value="F:protein serine/threonine kinase activity"/>
    <property type="evidence" value="ECO:0007669"/>
    <property type="project" value="TreeGrafter"/>
</dbReference>
<name>A0A371I392_MUCPR</name>
<dbReference type="Pfam" id="PF06760">
    <property type="entry name" value="DUF1221"/>
    <property type="match status" value="1"/>
</dbReference>
<dbReference type="Gene3D" id="1.10.510.10">
    <property type="entry name" value="Transferase(Phosphotransferase) domain 1"/>
    <property type="match status" value="1"/>
</dbReference>
<dbReference type="OrthoDB" id="4062651at2759"/>
<dbReference type="SUPFAM" id="SSF56112">
    <property type="entry name" value="Protein kinase-like (PK-like)"/>
    <property type="match status" value="1"/>
</dbReference>
<protein>
    <submittedName>
        <fullName evidence="3">Light-sensor Protein kinase</fullName>
    </submittedName>
</protein>
<dbReference type="InterPro" id="IPR010632">
    <property type="entry name" value="DUF1221"/>
</dbReference>
<dbReference type="GO" id="GO:0005524">
    <property type="term" value="F:ATP binding"/>
    <property type="evidence" value="ECO:0007669"/>
    <property type="project" value="InterPro"/>
</dbReference>
<sequence>MEQFRQIGEALGGLKSVMVFRESIQINQRQCFLLFDVFSFAYECIADEIRQNLKFEEKNGKWKVLEQPLKDIHRIFREGEAYIRHCMEAKDWWAKAIILCRNKDCVEFHIHNLLCCMPVVIEAIESAGETSGLDQEEMQRKRHINSNKYKKEYRDMKLFQWKFGKQYLITQDFCHRFDTVWKEDRWFLYNKIHEKKVEGITKFDKRLIDLLLRNLERSEPLEGRLMPSSILVGSKDYQTRRRMGNTSQYKEISWLGENFVVRHFSGDIEALEPEIRELLTLSHPNIMDCLCGFADEEKKECYLLMELMSKTLSTHIKEIHGPRKRIPFLLHVAVDTMLQIARGMEYLHSKKVYHGELNPSSILVKPRGTSPEGYLHAKVTGFGLSSVKDLNQKGNTNQNGNLPFIWCSPEVLEEQEQSGGGANSKYTEKSDVYSFGMVCFELLTGKVPFEDSHLQGEKMSRNIRAGERPLFPPNSPKYVINLTKRCWHIDPHQRPSFSTICRVLRYIKRFLAMNPGYSAQPEPPVPPVDYCDIELVLLRKFPSWGTSESSPVSIVPFQMFAYQVIEREKISTTFKDNSESGSDASACDDLVTSGDEPFPLTAERKPLVGHSIMNKKITLTRKSLDLKLTKHPGLGTPKGKSARPPQMSPRARSLRITSENHRISSPRSIRRVSSGHVSDSELS</sequence>